<dbReference type="FunFam" id="3.30.200.20:FF:000033">
    <property type="entry name" value="Tyrosine-protein kinase receptor"/>
    <property type="match status" value="1"/>
</dbReference>
<evidence type="ECO:0000313" key="24">
    <source>
        <dbReference type="Proteomes" id="UP001165740"/>
    </source>
</evidence>
<dbReference type="Pfam" id="PF07714">
    <property type="entry name" value="PK_Tyr_Ser-Thr"/>
    <property type="match status" value="1"/>
</dbReference>
<dbReference type="InterPro" id="IPR032675">
    <property type="entry name" value="LRR_dom_sf"/>
</dbReference>
<dbReference type="InterPro" id="IPR011009">
    <property type="entry name" value="Kinase-like_dom_sf"/>
</dbReference>
<dbReference type="PROSITE" id="PS00109">
    <property type="entry name" value="PROTEIN_KINASE_TYR"/>
    <property type="match status" value="1"/>
</dbReference>
<protein>
    <recommendedName>
        <fullName evidence="2">receptor protein-tyrosine kinase</fullName>
        <ecNumber evidence="2">2.7.10.1</ecNumber>
    </recommendedName>
</protein>
<gene>
    <name evidence="25 26" type="primary">LOC106063469</name>
</gene>
<dbReference type="PROSITE" id="PS50011">
    <property type="entry name" value="PROTEIN_KINASE_DOM"/>
    <property type="match status" value="1"/>
</dbReference>
<evidence type="ECO:0000256" key="20">
    <source>
        <dbReference type="ARBA" id="ARBA00051243"/>
    </source>
</evidence>
<dbReference type="GO" id="GO:0007399">
    <property type="term" value="P:nervous system development"/>
    <property type="evidence" value="ECO:0007669"/>
    <property type="project" value="UniProtKB-KW"/>
</dbReference>
<feature type="transmembrane region" description="Helical" evidence="22">
    <location>
        <begin position="345"/>
        <end position="370"/>
    </location>
</feature>
<evidence type="ECO:0000256" key="1">
    <source>
        <dbReference type="ARBA" id="ARBA00004479"/>
    </source>
</evidence>
<dbReference type="InterPro" id="IPR001245">
    <property type="entry name" value="Ser-Thr/Tyr_kinase_cat_dom"/>
</dbReference>
<keyword evidence="17" id="KW-0829">Tyrosine-protein kinase</keyword>
<name>A0A9W2ZHH2_BIOGL</name>
<dbReference type="RefSeq" id="XP_055874391.1">
    <property type="nucleotide sequence ID" value="XM_056018416.1"/>
</dbReference>
<dbReference type="GO" id="GO:0005030">
    <property type="term" value="F:neurotrophin receptor activity"/>
    <property type="evidence" value="ECO:0007669"/>
    <property type="project" value="TreeGrafter"/>
</dbReference>
<evidence type="ECO:0000256" key="16">
    <source>
        <dbReference type="ARBA" id="ARBA00023136"/>
    </source>
</evidence>
<keyword evidence="8" id="KW-0732">Signal</keyword>
<feature type="domain" description="Protein kinase" evidence="23">
    <location>
        <begin position="432"/>
        <end position="710"/>
    </location>
</feature>
<dbReference type="SMART" id="SM00219">
    <property type="entry name" value="TyrKc"/>
    <property type="match status" value="1"/>
</dbReference>
<keyword evidence="14" id="KW-0524">Neurogenesis</keyword>
<evidence type="ECO:0000313" key="25">
    <source>
        <dbReference type="RefSeq" id="XP_055874391.1"/>
    </source>
</evidence>
<organism evidence="24 25">
    <name type="scientific">Biomphalaria glabrata</name>
    <name type="common">Bloodfluke planorb</name>
    <name type="synonym">Freshwater snail</name>
    <dbReference type="NCBI Taxonomy" id="6526"/>
    <lineage>
        <taxon>Eukaryota</taxon>
        <taxon>Metazoa</taxon>
        <taxon>Spiralia</taxon>
        <taxon>Lophotrochozoa</taxon>
        <taxon>Mollusca</taxon>
        <taxon>Gastropoda</taxon>
        <taxon>Heterobranchia</taxon>
        <taxon>Euthyneura</taxon>
        <taxon>Panpulmonata</taxon>
        <taxon>Hygrophila</taxon>
        <taxon>Lymnaeoidea</taxon>
        <taxon>Planorbidae</taxon>
        <taxon>Biomphalaria</taxon>
    </lineage>
</organism>
<keyword evidence="15 22" id="KW-1133">Transmembrane helix</keyword>
<dbReference type="GO" id="GO:0043121">
    <property type="term" value="F:neurotrophin binding"/>
    <property type="evidence" value="ECO:0007669"/>
    <property type="project" value="TreeGrafter"/>
</dbReference>
<evidence type="ECO:0000256" key="18">
    <source>
        <dbReference type="ARBA" id="ARBA00023170"/>
    </source>
</evidence>
<dbReference type="OrthoDB" id="3256376at2759"/>
<comment type="catalytic activity">
    <reaction evidence="20">
        <text>L-tyrosyl-[protein] + ATP = O-phospho-L-tyrosyl-[protein] + ADP + H(+)</text>
        <dbReference type="Rhea" id="RHEA:10596"/>
        <dbReference type="Rhea" id="RHEA-COMP:10136"/>
        <dbReference type="Rhea" id="RHEA-COMP:20101"/>
        <dbReference type="ChEBI" id="CHEBI:15378"/>
        <dbReference type="ChEBI" id="CHEBI:30616"/>
        <dbReference type="ChEBI" id="CHEBI:46858"/>
        <dbReference type="ChEBI" id="CHEBI:61978"/>
        <dbReference type="ChEBI" id="CHEBI:456216"/>
        <dbReference type="EC" id="2.7.10.1"/>
    </reaction>
</comment>
<reference evidence="25 26" key="1">
    <citation type="submission" date="2025-04" db="UniProtKB">
        <authorList>
            <consortium name="RefSeq"/>
        </authorList>
    </citation>
    <scope>IDENTIFICATION</scope>
</reference>
<dbReference type="PROSITE" id="PS00107">
    <property type="entry name" value="PROTEIN_KINASE_ATP"/>
    <property type="match status" value="1"/>
</dbReference>
<keyword evidence="3" id="KW-0217">Developmental protein</keyword>
<keyword evidence="10 21" id="KW-0547">Nucleotide-binding</keyword>
<dbReference type="GO" id="GO:0010976">
    <property type="term" value="P:positive regulation of neuron projection development"/>
    <property type="evidence" value="ECO:0007669"/>
    <property type="project" value="TreeGrafter"/>
</dbReference>
<evidence type="ECO:0000256" key="4">
    <source>
        <dbReference type="ARBA" id="ARBA00022553"/>
    </source>
</evidence>
<dbReference type="Gene3D" id="3.80.10.10">
    <property type="entry name" value="Ribonuclease Inhibitor"/>
    <property type="match status" value="1"/>
</dbReference>
<dbReference type="SUPFAM" id="SSF56112">
    <property type="entry name" value="Protein kinase-like (PK-like)"/>
    <property type="match status" value="1"/>
</dbReference>
<keyword evidence="24" id="KW-1185">Reference proteome</keyword>
<dbReference type="InterPro" id="IPR020635">
    <property type="entry name" value="Tyr_kinase_cat_dom"/>
</dbReference>
<keyword evidence="5" id="KW-0433">Leucine-rich repeat</keyword>
<dbReference type="InterPro" id="IPR000719">
    <property type="entry name" value="Prot_kinase_dom"/>
</dbReference>
<evidence type="ECO:0000256" key="10">
    <source>
        <dbReference type="ARBA" id="ARBA00022741"/>
    </source>
</evidence>
<accession>A0A9W2ZHH2</accession>
<feature type="binding site" evidence="21">
    <location>
        <position position="466"/>
    </location>
    <ligand>
        <name>ATP</name>
        <dbReference type="ChEBI" id="CHEBI:30616"/>
    </ligand>
</feature>
<dbReference type="GO" id="GO:0043235">
    <property type="term" value="C:receptor complex"/>
    <property type="evidence" value="ECO:0007669"/>
    <property type="project" value="TreeGrafter"/>
</dbReference>
<dbReference type="FunFam" id="1.10.510.10:FF:000034">
    <property type="entry name" value="Tyrosine-protein kinase receptor"/>
    <property type="match status" value="1"/>
</dbReference>
<dbReference type="GO" id="GO:0005886">
    <property type="term" value="C:plasma membrane"/>
    <property type="evidence" value="ECO:0007669"/>
    <property type="project" value="TreeGrafter"/>
</dbReference>
<dbReference type="GO" id="GO:0005524">
    <property type="term" value="F:ATP binding"/>
    <property type="evidence" value="ECO:0007669"/>
    <property type="project" value="UniProtKB-UniRule"/>
</dbReference>
<dbReference type="PANTHER" id="PTHR24416:SF614">
    <property type="entry name" value="PROTEIN KINASE DOMAIN-CONTAINING PROTEIN"/>
    <property type="match status" value="1"/>
</dbReference>
<keyword evidence="7 22" id="KW-0812">Transmembrane</keyword>
<dbReference type="Gene3D" id="1.10.510.10">
    <property type="entry name" value="Transferase(Phosphotransferase) domain 1"/>
    <property type="match status" value="1"/>
</dbReference>
<keyword evidence="11" id="KW-0418">Kinase</keyword>
<evidence type="ECO:0000256" key="22">
    <source>
        <dbReference type="SAM" id="Phobius"/>
    </source>
</evidence>
<keyword evidence="18 25" id="KW-0675">Receptor</keyword>
<dbReference type="GO" id="GO:0004714">
    <property type="term" value="F:transmembrane receptor protein tyrosine kinase activity"/>
    <property type="evidence" value="ECO:0007669"/>
    <property type="project" value="UniProtKB-EC"/>
</dbReference>
<dbReference type="InterPro" id="IPR050122">
    <property type="entry name" value="RTK"/>
</dbReference>
<evidence type="ECO:0000313" key="26">
    <source>
        <dbReference type="RefSeq" id="XP_055874392.1"/>
    </source>
</evidence>
<dbReference type="RefSeq" id="XP_055874392.1">
    <property type="nucleotide sequence ID" value="XM_056018417.1"/>
</dbReference>
<evidence type="ECO:0000256" key="8">
    <source>
        <dbReference type="ARBA" id="ARBA00022729"/>
    </source>
</evidence>
<evidence type="ECO:0000259" key="23">
    <source>
        <dbReference type="PROSITE" id="PS50011"/>
    </source>
</evidence>
<dbReference type="EC" id="2.7.10.1" evidence="2"/>
<evidence type="ECO:0000256" key="3">
    <source>
        <dbReference type="ARBA" id="ARBA00022473"/>
    </source>
</evidence>
<dbReference type="GeneID" id="106063469"/>
<keyword evidence="19" id="KW-0325">Glycoprotein</keyword>
<dbReference type="GO" id="GO:1990090">
    <property type="term" value="P:cellular response to nerve growth factor stimulus"/>
    <property type="evidence" value="ECO:0007669"/>
    <property type="project" value="TreeGrafter"/>
</dbReference>
<evidence type="ECO:0000256" key="12">
    <source>
        <dbReference type="ARBA" id="ARBA00022782"/>
    </source>
</evidence>
<evidence type="ECO:0000256" key="6">
    <source>
        <dbReference type="ARBA" id="ARBA00022679"/>
    </source>
</evidence>
<dbReference type="InterPro" id="IPR008266">
    <property type="entry name" value="Tyr_kinase_AS"/>
</dbReference>
<dbReference type="AlphaFoldDB" id="A0A9W2ZHH2"/>
<evidence type="ECO:0000256" key="9">
    <source>
        <dbReference type="ARBA" id="ARBA00022737"/>
    </source>
</evidence>
<keyword evidence="13 21" id="KW-0067">ATP-binding</keyword>
<dbReference type="InterPro" id="IPR017441">
    <property type="entry name" value="Protein_kinase_ATP_BS"/>
</dbReference>
<keyword evidence="12" id="KW-0221">Differentiation</keyword>
<dbReference type="PRINTS" id="PR00109">
    <property type="entry name" value="TYRKINASE"/>
</dbReference>
<keyword evidence="9" id="KW-0677">Repeat</keyword>
<evidence type="ECO:0000256" key="21">
    <source>
        <dbReference type="PROSITE-ProRule" id="PRU10141"/>
    </source>
</evidence>
<dbReference type="GO" id="GO:0030154">
    <property type="term" value="P:cell differentiation"/>
    <property type="evidence" value="ECO:0007669"/>
    <property type="project" value="UniProtKB-KW"/>
</dbReference>
<keyword evidence="16 22" id="KW-0472">Membrane</keyword>
<evidence type="ECO:0000256" key="17">
    <source>
        <dbReference type="ARBA" id="ARBA00023137"/>
    </source>
</evidence>
<proteinExistence type="predicted"/>
<evidence type="ECO:0000256" key="19">
    <source>
        <dbReference type="ARBA" id="ARBA00023180"/>
    </source>
</evidence>
<keyword evidence="6" id="KW-0808">Transferase</keyword>
<dbReference type="GO" id="GO:0007169">
    <property type="term" value="P:cell surface receptor protein tyrosine kinase signaling pathway"/>
    <property type="evidence" value="ECO:0007669"/>
    <property type="project" value="TreeGrafter"/>
</dbReference>
<evidence type="ECO:0000256" key="15">
    <source>
        <dbReference type="ARBA" id="ARBA00022989"/>
    </source>
</evidence>
<evidence type="ECO:0000256" key="5">
    <source>
        <dbReference type="ARBA" id="ARBA00022614"/>
    </source>
</evidence>
<sequence>MYSRPKESSRVVCNGSMSVVCLTKHVIITWLVAGSLCWTNPGLSASKISVTKALDGNTDPSSSTTLNNMSSTLCGQQPDDSVFSLCPLVCNCTWSNGVAVICSQPEVLQELPSIPGELARRVAYLVIQNQPRIKHVDRSWFEHFSCLKSLQLTGCRLQCRCENKWLATSGMVNDTSTLKCIEDAGSGDNSSTGSNSVTFSSSVEMNKCEKPFITDWHYFEAQHGTPLRMIYEGGGYPTPDIQLYRNGFRTKFGSVYRHRSLTPKHLNATVRGVVEIDVVLNGQFSVVLSNALGHVRSHNLTVNTTVSFPYDRQPLWLYTVSTLNEPVTTTHLMSTSSNSQDETPWIHIFLPAFGSILFIGIVVVVIRSVWRRSRLTRLMTNRKPMKMDRKCNDFYEGLPLSSLHLVDNPNYCVSRKKTNPLRCPKTVKLQTILLMRVIGEGAFGRVFLGTCAHLIKKNEFTIVAVKTLKGNSSESLKRDFEREAEMLSSLEHENIVTFYGVCTESDQWMMIFEFMENGDLNKFLRMHGPDAAMLRAGDMSQELQQQLTKEQLMKIVIQIASGLEYLASQHFVHRDVATRNCLVGADLVVKLGDFGMSRDIYCTDYYKVDGTAIIPVRWMPPESIMYRTFTVESDVWSFGVTLWEVYTYGKQPWFEYSNIEVIEHIKNHRTLRRPPICPDVIYKIMTGCWKSSPQDRLTMKEITRLLETELPSTLVYIDIIA</sequence>
<evidence type="ECO:0000256" key="7">
    <source>
        <dbReference type="ARBA" id="ARBA00022692"/>
    </source>
</evidence>
<evidence type="ECO:0000256" key="14">
    <source>
        <dbReference type="ARBA" id="ARBA00022902"/>
    </source>
</evidence>
<evidence type="ECO:0000256" key="2">
    <source>
        <dbReference type="ARBA" id="ARBA00011902"/>
    </source>
</evidence>
<dbReference type="GO" id="GO:0051897">
    <property type="term" value="P:positive regulation of phosphatidylinositol 3-kinase/protein kinase B signal transduction"/>
    <property type="evidence" value="ECO:0007669"/>
    <property type="project" value="TreeGrafter"/>
</dbReference>
<dbReference type="PANTHER" id="PTHR24416">
    <property type="entry name" value="TYROSINE-PROTEIN KINASE RECEPTOR"/>
    <property type="match status" value="1"/>
</dbReference>
<comment type="subcellular location">
    <subcellularLocation>
        <location evidence="1">Membrane</location>
        <topology evidence="1">Single-pass type I membrane protein</topology>
    </subcellularLocation>
</comment>
<evidence type="ECO:0000256" key="11">
    <source>
        <dbReference type="ARBA" id="ARBA00022777"/>
    </source>
</evidence>
<dbReference type="GO" id="GO:0030424">
    <property type="term" value="C:axon"/>
    <property type="evidence" value="ECO:0007669"/>
    <property type="project" value="TreeGrafter"/>
</dbReference>
<evidence type="ECO:0000256" key="13">
    <source>
        <dbReference type="ARBA" id="ARBA00022840"/>
    </source>
</evidence>
<dbReference type="Proteomes" id="UP001165740">
    <property type="component" value="Chromosome 1"/>
</dbReference>
<dbReference type="Gene3D" id="3.30.200.20">
    <property type="entry name" value="Phosphorylase Kinase, domain 1"/>
    <property type="match status" value="1"/>
</dbReference>
<keyword evidence="4" id="KW-0597">Phosphoprotein</keyword>